<reference evidence="8 9" key="1">
    <citation type="submission" date="2020-10" db="EMBL/GenBank/DDBJ databases">
        <title>The Coptis chinensis genome and diversification of protoberbering-type alkaloids.</title>
        <authorList>
            <person name="Wang B."/>
            <person name="Shu S."/>
            <person name="Song C."/>
            <person name="Liu Y."/>
        </authorList>
    </citation>
    <scope>NUCLEOTIDE SEQUENCE [LARGE SCALE GENOMIC DNA]</scope>
    <source>
        <strain evidence="8">HL-2020</strain>
        <tissue evidence="8">Leaf</tissue>
    </source>
</reference>
<evidence type="ECO:0000313" key="9">
    <source>
        <dbReference type="Proteomes" id="UP000631114"/>
    </source>
</evidence>
<evidence type="ECO:0000256" key="3">
    <source>
        <dbReference type="ARBA" id="ARBA00023127"/>
    </source>
</evidence>
<feature type="domain" description="Cyclin C-terminal" evidence="7">
    <location>
        <begin position="200"/>
        <end position="324"/>
    </location>
</feature>
<dbReference type="InterPro" id="IPR004367">
    <property type="entry name" value="Cyclin_C-dom"/>
</dbReference>
<dbReference type="InterPro" id="IPR013763">
    <property type="entry name" value="Cyclin-like_dom"/>
</dbReference>
<comment type="caution">
    <text evidence="8">The sequence shown here is derived from an EMBL/GenBank/DDBJ whole genome shotgun (WGS) entry which is preliminary data.</text>
</comment>
<evidence type="ECO:0000313" key="8">
    <source>
        <dbReference type="EMBL" id="KAF9620730.1"/>
    </source>
</evidence>
<dbReference type="InterPro" id="IPR006671">
    <property type="entry name" value="Cyclin_N"/>
</dbReference>
<dbReference type="FunFam" id="1.10.472.10:FF:000040">
    <property type="entry name" value="D6-type cyclin"/>
    <property type="match status" value="1"/>
</dbReference>
<keyword evidence="3 5" id="KW-0195">Cyclin</keyword>
<dbReference type="SMART" id="SM01332">
    <property type="entry name" value="Cyclin_C"/>
    <property type="match status" value="1"/>
</dbReference>
<accession>A0A835IMW9</accession>
<dbReference type="AlphaFoldDB" id="A0A835IMW9"/>
<name>A0A835IMW9_9MAGN</name>
<keyword evidence="2" id="KW-0132">Cell division</keyword>
<dbReference type="GO" id="GO:0051301">
    <property type="term" value="P:cell division"/>
    <property type="evidence" value="ECO:0007669"/>
    <property type="project" value="UniProtKB-KW"/>
</dbReference>
<dbReference type="FunFam" id="1.10.472.10:FF:000034">
    <property type="entry name" value="D2/4-type cyclin"/>
    <property type="match status" value="1"/>
</dbReference>
<dbReference type="Pfam" id="PF02984">
    <property type="entry name" value="Cyclin_C"/>
    <property type="match status" value="1"/>
</dbReference>
<evidence type="ECO:0000256" key="4">
    <source>
        <dbReference type="ARBA" id="ARBA00023306"/>
    </source>
</evidence>
<dbReference type="Gene3D" id="1.10.472.10">
    <property type="entry name" value="Cyclin-like"/>
    <property type="match status" value="2"/>
</dbReference>
<evidence type="ECO:0000259" key="7">
    <source>
        <dbReference type="SMART" id="SM01332"/>
    </source>
</evidence>
<dbReference type="InterPro" id="IPR039361">
    <property type="entry name" value="Cyclin"/>
</dbReference>
<dbReference type="CDD" id="cd20544">
    <property type="entry name" value="CYCLIN_AtCycD-like_rpt2"/>
    <property type="match status" value="1"/>
</dbReference>
<dbReference type="Pfam" id="PF00134">
    <property type="entry name" value="Cyclin_N"/>
    <property type="match status" value="1"/>
</dbReference>
<evidence type="ECO:0000256" key="2">
    <source>
        <dbReference type="ARBA" id="ARBA00022618"/>
    </source>
</evidence>
<dbReference type="OrthoDB" id="5590282at2759"/>
<dbReference type="SMART" id="SM00385">
    <property type="entry name" value="CYCLIN"/>
    <property type="match status" value="1"/>
</dbReference>
<comment type="similarity">
    <text evidence="1">Belongs to the cyclin family. Cyclin D subfamily.</text>
</comment>
<dbReference type="EMBL" id="JADFTS010000002">
    <property type="protein sequence ID" value="KAF9620730.1"/>
    <property type="molecule type" value="Genomic_DNA"/>
</dbReference>
<dbReference type="InterPro" id="IPR036915">
    <property type="entry name" value="Cyclin-like_sf"/>
</dbReference>
<feature type="domain" description="Cyclin-like" evidence="6">
    <location>
        <begin position="94"/>
        <end position="191"/>
    </location>
</feature>
<sequence>MSPSLLCPENSNVCFDDEIGNGFLEEQWNPHKLDKKINFFHSGDFFQLGNLPLQSEECMSLIVEKECDFLPRSDYLKRLQNGDLDLMVRKDALDWMKKVHSYYSFGPLTAYLSISYFDRFLSNYELPSGRAWVVQLLAVACLSLAAKMEEAVMPLSLDLQVIQMYIGHMVGEPRFVFEARTIQRMELVVLSTLKWRMQAVTPFSFIDYFLHKINDDRPPLKLFISQSAELTLCLANGIEFLEYKPSEVAAAVTLSVLGESQIVNFDKAVSCFIQLVQKERVLKCLKLVQGFSPISGSVYVACAFHPSTPQSPIGVLDASCLSYKSEELTAGSGPISSCACPDAKRRKLNDTSELDLK</sequence>
<keyword evidence="4" id="KW-0131">Cell cycle</keyword>
<dbReference type="CDD" id="cd20543">
    <property type="entry name" value="CYCLIN_AtCycD-like_rpt1"/>
    <property type="match status" value="1"/>
</dbReference>
<proteinExistence type="inferred from homology"/>
<dbReference type="InterPro" id="IPR048258">
    <property type="entry name" value="Cyclins_cyclin-box"/>
</dbReference>
<keyword evidence="9" id="KW-1185">Reference proteome</keyword>
<dbReference type="Proteomes" id="UP000631114">
    <property type="component" value="Unassembled WGS sequence"/>
</dbReference>
<evidence type="ECO:0000256" key="5">
    <source>
        <dbReference type="RuleBase" id="RU000383"/>
    </source>
</evidence>
<dbReference type="PROSITE" id="PS00292">
    <property type="entry name" value="CYCLINS"/>
    <property type="match status" value="1"/>
</dbReference>
<evidence type="ECO:0000256" key="1">
    <source>
        <dbReference type="ARBA" id="ARBA00009065"/>
    </source>
</evidence>
<dbReference type="SUPFAM" id="SSF47954">
    <property type="entry name" value="Cyclin-like"/>
    <property type="match status" value="2"/>
</dbReference>
<dbReference type="PANTHER" id="PTHR10177">
    <property type="entry name" value="CYCLINS"/>
    <property type="match status" value="1"/>
</dbReference>
<protein>
    <submittedName>
        <fullName evidence="8">Uncharacterized protein</fullName>
    </submittedName>
</protein>
<gene>
    <name evidence="8" type="ORF">IFM89_014251</name>
</gene>
<organism evidence="8 9">
    <name type="scientific">Coptis chinensis</name>
    <dbReference type="NCBI Taxonomy" id="261450"/>
    <lineage>
        <taxon>Eukaryota</taxon>
        <taxon>Viridiplantae</taxon>
        <taxon>Streptophyta</taxon>
        <taxon>Embryophyta</taxon>
        <taxon>Tracheophyta</taxon>
        <taxon>Spermatophyta</taxon>
        <taxon>Magnoliopsida</taxon>
        <taxon>Ranunculales</taxon>
        <taxon>Ranunculaceae</taxon>
        <taxon>Coptidoideae</taxon>
        <taxon>Coptis</taxon>
    </lineage>
</organism>
<evidence type="ECO:0000259" key="6">
    <source>
        <dbReference type="SMART" id="SM00385"/>
    </source>
</evidence>